<dbReference type="Pfam" id="PF12680">
    <property type="entry name" value="SnoaL_2"/>
    <property type="match status" value="1"/>
</dbReference>
<dbReference type="OrthoDB" id="1452256at2"/>
<dbReference type="Gene3D" id="3.10.450.50">
    <property type="match status" value="1"/>
</dbReference>
<reference evidence="2 3" key="1">
    <citation type="submission" date="2018-07" db="EMBL/GenBank/DDBJ databases">
        <title>Complete genome sequence of Flavobacterium arcticum type strain SM1502T.</title>
        <authorList>
            <person name="Li Y."/>
            <person name="Li D.-D."/>
        </authorList>
    </citation>
    <scope>NUCLEOTIDE SEQUENCE [LARGE SCALE GENOMIC DNA]</scope>
    <source>
        <strain evidence="2 3">SM1502</strain>
    </source>
</reference>
<dbReference type="AlphaFoldDB" id="A0A345HDD8"/>
<dbReference type="RefSeq" id="WP_114678356.1">
    <property type="nucleotide sequence ID" value="NZ_CP031188.1"/>
</dbReference>
<dbReference type="KEGG" id="fat:DVK85_10270"/>
<evidence type="ECO:0000313" key="2">
    <source>
        <dbReference type="EMBL" id="AXG74598.1"/>
    </source>
</evidence>
<accession>A0A345HDD8</accession>
<dbReference type="SUPFAM" id="SSF54427">
    <property type="entry name" value="NTF2-like"/>
    <property type="match status" value="1"/>
</dbReference>
<keyword evidence="3" id="KW-1185">Reference proteome</keyword>
<name>A0A345HDD8_9FLAO</name>
<dbReference type="InterPro" id="IPR037401">
    <property type="entry name" value="SnoaL-like"/>
</dbReference>
<proteinExistence type="predicted"/>
<dbReference type="EMBL" id="CP031188">
    <property type="protein sequence ID" value="AXG74598.1"/>
    <property type="molecule type" value="Genomic_DNA"/>
</dbReference>
<gene>
    <name evidence="2" type="ORF">DVK85_10270</name>
</gene>
<sequence>MDAKELVTAYYKSDASGNPEVADRFVHKDIVMEWRSSKGFLQLNKIELLELITGLKKAYSSYRLQINHIISDGNKASVRYTHYVNAFENPEDEVILGHFVAIWEVKDNKLYRGYLMSQLD</sequence>
<evidence type="ECO:0000259" key="1">
    <source>
        <dbReference type="Pfam" id="PF12680"/>
    </source>
</evidence>
<dbReference type="InterPro" id="IPR032710">
    <property type="entry name" value="NTF2-like_dom_sf"/>
</dbReference>
<feature type="domain" description="SnoaL-like" evidence="1">
    <location>
        <begin position="7"/>
        <end position="111"/>
    </location>
</feature>
<protein>
    <submittedName>
        <fullName evidence="2">Nuclear transport factor 2 family protein</fullName>
    </submittedName>
</protein>
<organism evidence="2 3">
    <name type="scientific">Flavobacterium arcticum</name>
    <dbReference type="NCBI Taxonomy" id="1784713"/>
    <lineage>
        <taxon>Bacteria</taxon>
        <taxon>Pseudomonadati</taxon>
        <taxon>Bacteroidota</taxon>
        <taxon>Flavobacteriia</taxon>
        <taxon>Flavobacteriales</taxon>
        <taxon>Flavobacteriaceae</taxon>
        <taxon>Flavobacterium</taxon>
    </lineage>
</organism>
<dbReference type="Proteomes" id="UP000253951">
    <property type="component" value="Chromosome"/>
</dbReference>
<evidence type="ECO:0000313" key="3">
    <source>
        <dbReference type="Proteomes" id="UP000253951"/>
    </source>
</evidence>